<gene>
    <name evidence="2" type="ORF">UC8_25050</name>
</gene>
<sequence precursor="true">MKTLCTAALLTLLATGSLSATTTFDGRHDTSLIDVTVVYFVPSDRAALPDWRERLDYFSRRIERFHQREFGSQSTMKATVHAEPLVSEFTTAELRRGDGNAIFFKTLREVDARLKFGQDKQDSFPILLVLSEINWRPLDDFYRLHPEGDALVFEGNLNRGQHFPGATSGGSRATYLARRGVGWGLVSADGWRVPYRGTDCVIYHEGCGHTVGLPHPEPGNGSVMSMGQYRGWLSESWLDKEQKLKMAWDPAIAEQETEADPNLELYTHFRALPQTMVPAPDDEVRLKLDWPEDAKVKTLRVRYQTAIDGPWIEVPQSWNGDAPQLATLGRFDRPTPLSYRVDAELENGAATELWGYLQVRSDPNTSPLPLTRSIDLLTAATRGGDERRLAELPSEEIDLLAGIDLDKQWKHHDWVQVDGKLQSPKNYGARLELSDTPQPPYRLTAIIEPLDEPNGLLFGHCVGSSRFVTLFNYRNGEQNLSAIENVDGQNVGNDTTFRGQLFKPNQLSQVIVEVTAGSVEAFVDGRRILYWKGNPDRLSLGDYWKTPNPKALFLGAYDCRYRFHRLTLESLSER</sequence>
<keyword evidence="3" id="KW-1185">Reference proteome</keyword>
<reference evidence="2 3" key="1">
    <citation type="submission" date="2019-08" db="EMBL/GenBank/DDBJ databases">
        <title>Deep-cultivation of Planctomycetes and their phenomic and genomic characterization uncovers novel biology.</title>
        <authorList>
            <person name="Wiegand S."/>
            <person name="Jogler M."/>
            <person name="Boedeker C."/>
            <person name="Pinto D."/>
            <person name="Vollmers J."/>
            <person name="Rivas-Marin E."/>
            <person name="Kohn T."/>
            <person name="Peeters S.H."/>
            <person name="Heuer A."/>
            <person name="Rast P."/>
            <person name="Oberbeckmann S."/>
            <person name="Bunk B."/>
            <person name="Jeske O."/>
            <person name="Meyerdierks A."/>
            <person name="Storesund J.E."/>
            <person name="Kallscheuer N."/>
            <person name="Luecker S."/>
            <person name="Lage O.M."/>
            <person name="Pohl T."/>
            <person name="Merkel B.J."/>
            <person name="Hornburger P."/>
            <person name="Mueller R.-W."/>
            <person name="Bruemmer F."/>
            <person name="Labrenz M."/>
            <person name="Spormann A.M."/>
            <person name="Op den Camp H."/>
            <person name="Overmann J."/>
            <person name="Amann R."/>
            <person name="Jetten M.S.M."/>
            <person name="Mascher T."/>
            <person name="Medema M.H."/>
            <person name="Devos D.P."/>
            <person name="Kaster A.-K."/>
            <person name="Ovreas L."/>
            <person name="Rohde M."/>
            <person name="Galperin M.Y."/>
            <person name="Jogler C."/>
        </authorList>
    </citation>
    <scope>NUCLEOTIDE SEQUENCE [LARGE SCALE GENOMIC DNA]</scope>
    <source>
        <strain evidence="2 3">UC8</strain>
    </source>
</reference>
<evidence type="ECO:0000256" key="1">
    <source>
        <dbReference type="SAM" id="SignalP"/>
    </source>
</evidence>
<evidence type="ECO:0000313" key="2">
    <source>
        <dbReference type="EMBL" id="QEG40493.1"/>
    </source>
</evidence>
<proteinExistence type="predicted"/>
<dbReference type="AlphaFoldDB" id="A0A5B9R2G0"/>
<dbReference type="OrthoDB" id="241985at2"/>
<protein>
    <submittedName>
        <fullName evidence="2">Uncharacterized protein</fullName>
    </submittedName>
</protein>
<dbReference type="EMBL" id="CP042914">
    <property type="protein sequence ID" value="QEG40493.1"/>
    <property type="molecule type" value="Genomic_DNA"/>
</dbReference>
<feature type="chain" id="PRO_5023017439" evidence="1">
    <location>
        <begin position="21"/>
        <end position="574"/>
    </location>
</feature>
<feature type="signal peptide" evidence="1">
    <location>
        <begin position="1"/>
        <end position="20"/>
    </location>
</feature>
<name>A0A5B9R2G0_9BACT</name>
<dbReference type="Proteomes" id="UP000325286">
    <property type="component" value="Chromosome"/>
</dbReference>
<evidence type="ECO:0000313" key="3">
    <source>
        <dbReference type="Proteomes" id="UP000325286"/>
    </source>
</evidence>
<organism evidence="2 3">
    <name type="scientific">Roseimaritima ulvae</name>
    <dbReference type="NCBI Taxonomy" id="980254"/>
    <lineage>
        <taxon>Bacteria</taxon>
        <taxon>Pseudomonadati</taxon>
        <taxon>Planctomycetota</taxon>
        <taxon>Planctomycetia</taxon>
        <taxon>Pirellulales</taxon>
        <taxon>Pirellulaceae</taxon>
        <taxon>Roseimaritima</taxon>
    </lineage>
</organism>
<dbReference type="RefSeq" id="WP_068139646.1">
    <property type="nucleotide sequence ID" value="NZ_CP042914.1"/>
</dbReference>
<accession>A0A5B9R2G0</accession>
<dbReference type="KEGG" id="rul:UC8_25050"/>
<keyword evidence="1" id="KW-0732">Signal</keyword>